<evidence type="ECO:0000313" key="1">
    <source>
        <dbReference type="EMBL" id="KAH7435063.1"/>
    </source>
</evidence>
<comment type="caution">
    <text evidence="1">The sequence shown here is derived from an EMBL/GenBank/DDBJ whole genome shotgun (WGS) entry which is preliminary data.</text>
</comment>
<dbReference type="EMBL" id="CM035411">
    <property type="protein sequence ID" value="KAH7435063.1"/>
    <property type="molecule type" value="Genomic_DNA"/>
</dbReference>
<reference evidence="1" key="1">
    <citation type="submission" date="2021-08" db="EMBL/GenBank/DDBJ databases">
        <title>WGS assembly of Ceratopteris richardii.</title>
        <authorList>
            <person name="Marchant D.B."/>
            <person name="Chen G."/>
            <person name="Jenkins J."/>
            <person name="Shu S."/>
            <person name="Leebens-Mack J."/>
            <person name="Grimwood J."/>
            <person name="Schmutz J."/>
            <person name="Soltis P."/>
            <person name="Soltis D."/>
            <person name="Chen Z.-H."/>
        </authorList>
    </citation>
    <scope>NUCLEOTIDE SEQUENCE</scope>
    <source>
        <strain evidence="1">Whitten #5841</strain>
        <tissue evidence="1">Leaf</tissue>
    </source>
</reference>
<dbReference type="AlphaFoldDB" id="A0A8T2UMP2"/>
<dbReference type="Proteomes" id="UP000825935">
    <property type="component" value="Chromosome 6"/>
</dbReference>
<sequence length="94" mass="10989">MHSFIHGLKNPSSMSTTRKPIQKAFISARVQNHITSVFILFTYLVSWNRHASWVEGTFQHLWTQDFAEQESRGYFPQQKCDYLLEDRDGAALLQ</sequence>
<gene>
    <name evidence="1" type="ORF">KP509_06G047400</name>
</gene>
<proteinExistence type="predicted"/>
<protein>
    <submittedName>
        <fullName evidence="1">Uncharacterized protein</fullName>
    </submittedName>
</protein>
<evidence type="ECO:0000313" key="2">
    <source>
        <dbReference type="Proteomes" id="UP000825935"/>
    </source>
</evidence>
<accession>A0A8T2UMP2</accession>
<keyword evidence="2" id="KW-1185">Reference proteome</keyword>
<name>A0A8T2UMP2_CERRI</name>
<organism evidence="1 2">
    <name type="scientific">Ceratopteris richardii</name>
    <name type="common">Triangle waterfern</name>
    <dbReference type="NCBI Taxonomy" id="49495"/>
    <lineage>
        <taxon>Eukaryota</taxon>
        <taxon>Viridiplantae</taxon>
        <taxon>Streptophyta</taxon>
        <taxon>Embryophyta</taxon>
        <taxon>Tracheophyta</taxon>
        <taxon>Polypodiopsida</taxon>
        <taxon>Polypodiidae</taxon>
        <taxon>Polypodiales</taxon>
        <taxon>Pteridineae</taxon>
        <taxon>Pteridaceae</taxon>
        <taxon>Parkerioideae</taxon>
        <taxon>Ceratopteris</taxon>
    </lineage>
</organism>